<dbReference type="EMBL" id="LT629785">
    <property type="protein sequence ID" value="SDU07481.1"/>
    <property type="molecule type" value="Genomic_DNA"/>
</dbReference>
<dbReference type="Pfam" id="PF00106">
    <property type="entry name" value="adh_short"/>
    <property type="match status" value="1"/>
</dbReference>
<dbReference type="SUPFAM" id="SSF51735">
    <property type="entry name" value="NAD(P)-binding Rossmann-fold domains"/>
    <property type="match status" value="1"/>
</dbReference>
<dbReference type="InterPro" id="IPR057326">
    <property type="entry name" value="KR_dom"/>
</dbReference>
<dbReference type="SMART" id="SM00822">
    <property type="entry name" value="PKS_KR"/>
    <property type="match status" value="1"/>
</dbReference>
<reference evidence="6" key="1">
    <citation type="submission" date="2016-10" db="EMBL/GenBank/DDBJ databases">
        <authorList>
            <person name="Varghese N."/>
            <person name="Submissions S."/>
        </authorList>
    </citation>
    <scope>NUCLEOTIDE SEQUENCE [LARGE SCALE GENOMIC DNA]</scope>
    <source>
        <strain evidence="6">DSM 17875</strain>
    </source>
</reference>
<feature type="domain" description="Ketoreductase" evidence="4">
    <location>
        <begin position="7"/>
        <end position="193"/>
    </location>
</feature>
<name>A0A1H2FJH4_9PSED</name>
<dbReference type="Proteomes" id="UP000243232">
    <property type="component" value="Chromosome I"/>
</dbReference>
<evidence type="ECO:0000256" key="2">
    <source>
        <dbReference type="ARBA" id="ARBA00023002"/>
    </source>
</evidence>
<dbReference type="GO" id="GO:0016491">
    <property type="term" value="F:oxidoreductase activity"/>
    <property type="evidence" value="ECO:0007669"/>
    <property type="project" value="UniProtKB-KW"/>
</dbReference>
<dbReference type="STRING" id="364197.SAMN05216296_1625"/>
<dbReference type="PRINTS" id="PR00080">
    <property type="entry name" value="SDRFAMILY"/>
</dbReference>
<evidence type="ECO:0000256" key="1">
    <source>
        <dbReference type="ARBA" id="ARBA00006484"/>
    </source>
</evidence>
<protein>
    <submittedName>
        <fullName evidence="5">Short-chain dehydrogenase</fullName>
    </submittedName>
</protein>
<accession>A0A1H2FJH4</accession>
<dbReference type="InterPro" id="IPR020904">
    <property type="entry name" value="Sc_DH/Rdtase_CS"/>
</dbReference>
<dbReference type="CDD" id="cd05233">
    <property type="entry name" value="SDR_c"/>
    <property type="match status" value="1"/>
</dbReference>
<evidence type="ECO:0000259" key="4">
    <source>
        <dbReference type="SMART" id="SM00822"/>
    </source>
</evidence>
<dbReference type="RefSeq" id="WP_090194040.1">
    <property type="nucleotide sequence ID" value="NZ_LT629785.1"/>
</dbReference>
<dbReference type="PANTHER" id="PTHR43391:SF82">
    <property type="entry name" value="OXIDOREDUCTASE SADH-RELATED"/>
    <property type="match status" value="1"/>
</dbReference>
<dbReference type="PANTHER" id="PTHR43391">
    <property type="entry name" value="RETINOL DEHYDROGENASE-RELATED"/>
    <property type="match status" value="1"/>
</dbReference>
<dbReference type="InterPro" id="IPR002347">
    <property type="entry name" value="SDR_fam"/>
</dbReference>
<sequence>MQSFNYKVAAITGAGSGIGRALAYALARRGCDLALSDINAGGMAETAAQAKKFGIKVSERVVDVSDRLAMHDWADAVLAEHGKVNMIFNNAGVAHCGTVADTQYADYEWLMGINFWGVVYGTKEFLPHLQASGEGHVINISSVFGLFAQPTQSVYNSSKFAVRGFTESLRQELDLSEGCVSATCVHPGGIKTNIALAARFNDSGGEILGKNTELTRQAFNDNMLRTSAEKAAEVILRGVERNRRRVIIGLDARLADIIQRLLPAAYQRLIVTLSRWSR</sequence>
<dbReference type="PRINTS" id="PR00081">
    <property type="entry name" value="GDHRDH"/>
</dbReference>
<proteinExistence type="inferred from homology"/>
<dbReference type="PROSITE" id="PS00061">
    <property type="entry name" value="ADH_SHORT"/>
    <property type="match status" value="1"/>
</dbReference>
<evidence type="ECO:0000313" key="6">
    <source>
        <dbReference type="Proteomes" id="UP000243232"/>
    </source>
</evidence>
<keyword evidence="2" id="KW-0560">Oxidoreductase</keyword>
<dbReference type="OrthoDB" id="4690547at2"/>
<gene>
    <name evidence="5" type="ORF">SAMN05216296_1625</name>
</gene>
<organism evidence="5 6">
    <name type="scientific">Pseudomonas pohangensis</name>
    <dbReference type="NCBI Taxonomy" id="364197"/>
    <lineage>
        <taxon>Bacteria</taxon>
        <taxon>Pseudomonadati</taxon>
        <taxon>Pseudomonadota</taxon>
        <taxon>Gammaproteobacteria</taxon>
        <taxon>Pseudomonadales</taxon>
        <taxon>Pseudomonadaceae</taxon>
        <taxon>Pseudomonas</taxon>
    </lineage>
</organism>
<dbReference type="InterPro" id="IPR036291">
    <property type="entry name" value="NAD(P)-bd_dom_sf"/>
</dbReference>
<evidence type="ECO:0000256" key="3">
    <source>
        <dbReference type="RuleBase" id="RU000363"/>
    </source>
</evidence>
<dbReference type="AlphaFoldDB" id="A0A1H2FJH4"/>
<evidence type="ECO:0000313" key="5">
    <source>
        <dbReference type="EMBL" id="SDU07481.1"/>
    </source>
</evidence>
<comment type="similarity">
    <text evidence="1 3">Belongs to the short-chain dehydrogenases/reductases (SDR) family.</text>
</comment>
<keyword evidence="6" id="KW-1185">Reference proteome</keyword>
<dbReference type="Gene3D" id="3.40.50.720">
    <property type="entry name" value="NAD(P)-binding Rossmann-like Domain"/>
    <property type="match status" value="1"/>
</dbReference>